<reference evidence="4" key="1">
    <citation type="journal article" date="2020" name="mSystems">
        <title>Genome- and Community-Level Interaction Insights into Carbon Utilization and Element Cycling Functions of Hydrothermarchaeota in Hydrothermal Sediment.</title>
        <authorList>
            <person name="Zhou Z."/>
            <person name="Liu Y."/>
            <person name="Xu W."/>
            <person name="Pan J."/>
            <person name="Luo Z.H."/>
            <person name="Li M."/>
        </authorList>
    </citation>
    <scope>NUCLEOTIDE SEQUENCE [LARGE SCALE GENOMIC DNA]</scope>
    <source>
        <strain evidence="4">SpSt-1088</strain>
    </source>
</reference>
<dbReference type="InterPro" id="IPR027417">
    <property type="entry name" value="P-loop_NTPase"/>
</dbReference>
<dbReference type="GO" id="GO:0016887">
    <property type="term" value="F:ATP hydrolysis activity"/>
    <property type="evidence" value="ECO:0007669"/>
    <property type="project" value="InterPro"/>
</dbReference>
<organism evidence="4">
    <name type="scientific">Fervidobacterium nodosum</name>
    <dbReference type="NCBI Taxonomy" id="2424"/>
    <lineage>
        <taxon>Bacteria</taxon>
        <taxon>Thermotogati</taxon>
        <taxon>Thermotogota</taxon>
        <taxon>Thermotogae</taxon>
        <taxon>Thermotogales</taxon>
        <taxon>Fervidobacteriaceae</taxon>
        <taxon>Fervidobacterium</taxon>
    </lineage>
</organism>
<comment type="similarity">
    <text evidence="1">Belongs to the ABC transporter superfamily.</text>
</comment>
<evidence type="ECO:0000313" key="4">
    <source>
        <dbReference type="EMBL" id="HHR33811.1"/>
    </source>
</evidence>
<dbReference type="SUPFAM" id="SSF52540">
    <property type="entry name" value="P-loop containing nucleoside triphosphate hydrolases"/>
    <property type="match status" value="1"/>
</dbReference>
<proteinExistence type="inferred from homology"/>
<dbReference type="InterPro" id="IPR003439">
    <property type="entry name" value="ABC_transporter-like_ATP-bd"/>
</dbReference>
<evidence type="ECO:0000259" key="3">
    <source>
        <dbReference type="PROSITE" id="PS50893"/>
    </source>
</evidence>
<keyword evidence="4" id="KW-0067">ATP-binding</keyword>
<evidence type="ECO:0000256" key="1">
    <source>
        <dbReference type="ARBA" id="ARBA00005417"/>
    </source>
</evidence>
<name>A0A7C5Y8C2_9BACT</name>
<feature type="domain" description="ABC transporter" evidence="3">
    <location>
        <begin position="13"/>
        <end position="244"/>
    </location>
</feature>
<dbReference type="PANTHER" id="PTHR43166:SF4">
    <property type="entry name" value="PHOSPHONATES IMPORT ATP-BINDING PROTEIN PHNC"/>
    <property type="match status" value="1"/>
</dbReference>
<dbReference type="InterPro" id="IPR050086">
    <property type="entry name" value="MetN_ABC_transporter-like"/>
</dbReference>
<dbReference type="PROSITE" id="PS50893">
    <property type="entry name" value="ABC_TRANSPORTER_2"/>
    <property type="match status" value="1"/>
</dbReference>
<dbReference type="EMBL" id="DRXW01000168">
    <property type="protein sequence ID" value="HHR33811.1"/>
    <property type="molecule type" value="Genomic_DNA"/>
</dbReference>
<accession>A0A7C5Y8C2</accession>
<gene>
    <name evidence="4" type="ORF">ENM46_02575</name>
</gene>
<dbReference type="Gene3D" id="3.40.50.300">
    <property type="entry name" value="P-loop containing nucleotide triphosphate hydrolases"/>
    <property type="match status" value="1"/>
</dbReference>
<keyword evidence="4" id="KW-0547">Nucleotide-binding</keyword>
<evidence type="ECO:0000256" key="2">
    <source>
        <dbReference type="ARBA" id="ARBA00022448"/>
    </source>
</evidence>
<dbReference type="AlphaFoldDB" id="A0A7C5Y8C2"/>
<dbReference type="Pfam" id="PF00005">
    <property type="entry name" value="ABC_tran"/>
    <property type="match status" value="1"/>
</dbReference>
<dbReference type="PANTHER" id="PTHR43166">
    <property type="entry name" value="AMINO ACID IMPORT ATP-BINDING PROTEIN"/>
    <property type="match status" value="1"/>
</dbReference>
<comment type="caution">
    <text evidence="4">The sequence shown here is derived from an EMBL/GenBank/DDBJ whole genome shotgun (WGS) entry which is preliminary data.</text>
</comment>
<dbReference type="GO" id="GO:0005524">
    <property type="term" value="F:ATP binding"/>
    <property type="evidence" value="ECO:0007669"/>
    <property type="project" value="UniProtKB-KW"/>
</dbReference>
<protein>
    <submittedName>
        <fullName evidence="4">ATP-binding cassette domain-containing protein</fullName>
    </submittedName>
</protein>
<sequence>MRRRKIESKIAQVRCENFTAKVGDSVLFEDINLSLKIGDIAILYGPRGSGKSAFLRSFASLNSEVYPSIQYAGKMLFDEKNINEFDEKTIREVVSYLDTNFLESLDYLNLKELITLVFGRGFDFSVEKYAEQLDNFGVLKALYKFEKTPLSSLYVLEKIGLLLFISSLRKSSVLVFDCLIDHLDDEHVEFVTKLLKNLSEEKIIILATRTLKRFLGLGNILIIMKNGKFLYSGNPDEYVLGVKS</sequence>
<keyword evidence="2" id="KW-0813">Transport</keyword>
<dbReference type="CDD" id="cd00267">
    <property type="entry name" value="ABC_ATPase"/>
    <property type="match status" value="1"/>
</dbReference>